<keyword evidence="2" id="KW-1185">Reference proteome</keyword>
<keyword evidence="1" id="KW-0238">DNA-binding</keyword>
<reference evidence="1" key="1">
    <citation type="submission" date="2023-10" db="EMBL/GenBank/DDBJ databases">
        <title>Amphibacter perezi, gen. nov., sp. nov. a novel taxa of the family Comamonadaceae, class Betaproteobacteria isolated from the skin microbiota of Pelophylax perezi from different populations.</title>
        <authorList>
            <person name="Costa S."/>
            <person name="Proenca D.N."/>
            <person name="Lopes I."/>
            <person name="Morais P.V."/>
        </authorList>
    </citation>
    <scope>NUCLEOTIDE SEQUENCE</scope>
    <source>
        <strain evidence="1">SL12-8</strain>
    </source>
</reference>
<accession>A0ACC6P423</accession>
<organism evidence="1 2">
    <name type="scientific">Amphibiibacter pelophylacis</name>
    <dbReference type="NCBI Taxonomy" id="1799477"/>
    <lineage>
        <taxon>Bacteria</taxon>
        <taxon>Pseudomonadati</taxon>
        <taxon>Pseudomonadota</taxon>
        <taxon>Betaproteobacteria</taxon>
        <taxon>Burkholderiales</taxon>
        <taxon>Sphaerotilaceae</taxon>
        <taxon>Amphibiibacter</taxon>
    </lineage>
</organism>
<evidence type="ECO:0000313" key="2">
    <source>
        <dbReference type="Proteomes" id="UP001364695"/>
    </source>
</evidence>
<dbReference type="EMBL" id="JAWDIE010000017">
    <property type="protein sequence ID" value="MEJ7138945.1"/>
    <property type="molecule type" value="Genomic_DNA"/>
</dbReference>
<evidence type="ECO:0000313" key="1">
    <source>
        <dbReference type="EMBL" id="MEJ7138945.1"/>
    </source>
</evidence>
<sequence length="340" mass="36936">MTTKHTTLAEIARAVGLHVSTVSRVLNSSEAEAVQAASADSVQRIRKVAEAMGYRPNQLARSLKSQRTRLAGVLMPGVTDHVLAQIYEAIEIEGTAHGYESIVANTHDRPELQERRSLLLLDRRVDGLILGDVPHHGGYAHALHERRVPFVLVSRHAGDFPCVVADDYGGGRAMAHHFADLGHRDVAVLAGRPWASTGIERTRGFVAGMAERGVTLLPERIVATDFTNESGYQVSRELLRRDPAITALFATNDFDALGVYGAAHELGRAPGEDLALGGFNNIAITAHLGVPMTTIDSPRQQMGQRAMRMLIDLIKGRSNGERLFLPTQLVVRATSCPPRS</sequence>
<protein>
    <submittedName>
        <fullName evidence="1">LacI family DNA-binding transcriptional regulator</fullName>
    </submittedName>
</protein>
<comment type="caution">
    <text evidence="1">The sequence shown here is derived from an EMBL/GenBank/DDBJ whole genome shotgun (WGS) entry which is preliminary data.</text>
</comment>
<dbReference type="Proteomes" id="UP001364695">
    <property type="component" value="Unassembled WGS sequence"/>
</dbReference>
<name>A0ACC6P423_9BURK</name>
<gene>
    <name evidence="1" type="ORF">RV045_10975</name>
</gene>
<proteinExistence type="predicted"/>